<evidence type="ECO:0000313" key="4">
    <source>
        <dbReference type="EMBL" id="SEQ42431.1"/>
    </source>
</evidence>
<protein>
    <submittedName>
        <fullName evidence="4">Glycosyltransferase involved in cell wall bisynthesis</fullName>
    </submittedName>
</protein>
<dbReference type="InterPro" id="IPR028098">
    <property type="entry name" value="Glyco_trans_4-like_N"/>
</dbReference>
<dbReference type="Pfam" id="PF13439">
    <property type="entry name" value="Glyco_transf_4"/>
    <property type="match status" value="1"/>
</dbReference>
<dbReference type="InterPro" id="IPR001296">
    <property type="entry name" value="Glyco_trans_1"/>
</dbReference>
<sequence length="366" mass="41626">MKPESILVVAPRGMRFSPHGATSIDLCIHDFVRFSRYREQSTVIAGWVEEPFQDVNTKLIMREAAGFRERAREIRKIIRAEKPDLVVVHQHLPTAAILGRSRLGCPVLFHIHNFQKPPRHLLSRWERLRRYRSLDAVICVSEAVREAFNNQWPMVDTPTYTAHNGIDCAGWSADLSDKEKLILFSGRFVREKGVVEAVDALRKVLPDHPDWRAVFLLSSTDEQPDYVQEVREHLRNFGPQLLALENVPHEEVRDWNRRAAIALVPSVFAEPFGRVAIESMAARCALVVTRRGGLPEVVGDTALLVDDPATPDLAIAIDRLLKDETLRVSLAEQGYRRCNERFDIRAVTGHLDDLYDRILGGSPKLR</sequence>
<feature type="domain" description="Glycosyl transferase family 1" evidence="2">
    <location>
        <begin position="175"/>
        <end position="336"/>
    </location>
</feature>
<dbReference type="CDD" id="cd03801">
    <property type="entry name" value="GT4_PimA-like"/>
    <property type="match status" value="1"/>
</dbReference>
<dbReference type="PANTHER" id="PTHR46401">
    <property type="entry name" value="GLYCOSYLTRANSFERASE WBBK-RELATED"/>
    <property type="match status" value="1"/>
</dbReference>
<dbReference type="SUPFAM" id="SSF53756">
    <property type="entry name" value="UDP-Glycosyltransferase/glycogen phosphorylase"/>
    <property type="match status" value="1"/>
</dbReference>
<dbReference type="Gene3D" id="3.40.50.2000">
    <property type="entry name" value="Glycogen Phosphorylase B"/>
    <property type="match status" value="2"/>
</dbReference>
<dbReference type="GO" id="GO:0016757">
    <property type="term" value="F:glycosyltransferase activity"/>
    <property type="evidence" value="ECO:0007669"/>
    <property type="project" value="InterPro"/>
</dbReference>
<evidence type="ECO:0000259" key="3">
    <source>
        <dbReference type="Pfam" id="PF13439"/>
    </source>
</evidence>
<dbReference type="Proteomes" id="UP000199647">
    <property type="component" value="Unassembled WGS sequence"/>
</dbReference>
<evidence type="ECO:0000259" key="2">
    <source>
        <dbReference type="Pfam" id="PF00534"/>
    </source>
</evidence>
<evidence type="ECO:0000256" key="1">
    <source>
        <dbReference type="ARBA" id="ARBA00022679"/>
    </source>
</evidence>
<reference evidence="4 5" key="1">
    <citation type="submission" date="2016-10" db="EMBL/GenBank/DDBJ databases">
        <authorList>
            <person name="de Groot N.N."/>
        </authorList>
    </citation>
    <scope>NUCLEOTIDE SEQUENCE [LARGE SCALE GENOMIC DNA]</scope>
    <source>
        <strain evidence="4 5">A52C2</strain>
    </source>
</reference>
<dbReference type="AlphaFoldDB" id="A0A1H9FX02"/>
<dbReference type="STRING" id="1855383.SAMN05216548_104237"/>
<dbReference type="GO" id="GO:0009103">
    <property type="term" value="P:lipopolysaccharide biosynthetic process"/>
    <property type="evidence" value="ECO:0007669"/>
    <property type="project" value="TreeGrafter"/>
</dbReference>
<keyword evidence="1 4" id="KW-0808">Transferase</keyword>
<keyword evidence="5" id="KW-1185">Reference proteome</keyword>
<organism evidence="4 5">
    <name type="scientific">Faunimonas pinastri</name>
    <dbReference type="NCBI Taxonomy" id="1855383"/>
    <lineage>
        <taxon>Bacteria</taxon>
        <taxon>Pseudomonadati</taxon>
        <taxon>Pseudomonadota</taxon>
        <taxon>Alphaproteobacteria</taxon>
        <taxon>Hyphomicrobiales</taxon>
        <taxon>Afifellaceae</taxon>
        <taxon>Faunimonas</taxon>
    </lineage>
</organism>
<name>A0A1H9FX02_9HYPH</name>
<dbReference type="OrthoDB" id="9807414at2"/>
<accession>A0A1H9FX02</accession>
<evidence type="ECO:0000313" key="5">
    <source>
        <dbReference type="Proteomes" id="UP000199647"/>
    </source>
</evidence>
<proteinExistence type="predicted"/>
<dbReference type="PANTHER" id="PTHR46401:SF2">
    <property type="entry name" value="GLYCOSYLTRANSFERASE WBBK-RELATED"/>
    <property type="match status" value="1"/>
</dbReference>
<feature type="domain" description="Glycosyltransferase subfamily 4-like N-terminal" evidence="3">
    <location>
        <begin position="69"/>
        <end position="168"/>
    </location>
</feature>
<dbReference type="Pfam" id="PF00534">
    <property type="entry name" value="Glycos_transf_1"/>
    <property type="match status" value="1"/>
</dbReference>
<gene>
    <name evidence="4" type="ORF">SAMN05216548_104237</name>
</gene>
<dbReference type="EMBL" id="FOFG01000004">
    <property type="protein sequence ID" value="SEQ42431.1"/>
    <property type="molecule type" value="Genomic_DNA"/>
</dbReference>